<comment type="caution">
    <text evidence="2">The sequence shown here is derived from an EMBL/GenBank/DDBJ whole genome shotgun (WGS) entry which is preliminary data.</text>
</comment>
<dbReference type="EMBL" id="JACEIK010004669">
    <property type="protein sequence ID" value="MCD9646101.1"/>
    <property type="molecule type" value="Genomic_DNA"/>
</dbReference>
<sequence length="68" mass="7676">MKNSKENPSGEMSGAARQGEDRAKFCLTQKHSKWHGTHTLNFRRIIFSNLAKCEAQCATVETLDEAKH</sequence>
<keyword evidence="3" id="KW-1185">Reference proteome</keyword>
<gene>
    <name evidence="2" type="ORF">HAX54_035628</name>
</gene>
<dbReference type="Proteomes" id="UP000823775">
    <property type="component" value="Unassembled WGS sequence"/>
</dbReference>
<evidence type="ECO:0000313" key="2">
    <source>
        <dbReference type="EMBL" id="MCD9646101.1"/>
    </source>
</evidence>
<feature type="non-terminal residue" evidence="2">
    <location>
        <position position="68"/>
    </location>
</feature>
<proteinExistence type="predicted"/>
<feature type="region of interest" description="Disordered" evidence="1">
    <location>
        <begin position="1"/>
        <end position="22"/>
    </location>
</feature>
<organism evidence="2 3">
    <name type="scientific">Datura stramonium</name>
    <name type="common">Jimsonweed</name>
    <name type="synonym">Common thornapple</name>
    <dbReference type="NCBI Taxonomy" id="4076"/>
    <lineage>
        <taxon>Eukaryota</taxon>
        <taxon>Viridiplantae</taxon>
        <taxon>Streptophyta</taxon>
        <taxon>Embryophyta</taxon>
        <taxon>Tracheophyta</taxon>
        <taxon>Spermatophyta</taxon>
        <taxon>Magnoliopsida</taxon>
        <taxon>eudicotyledons</taxon>
        <taxon>Gunneridae</taxon>
        <taxon>Pentapetalae</taxon>
        <taxon>asterids</taxon>
        <taxon>lamiids</taxon>
        <taxon>Solanales</taxon>
        <taxon>Solanaceae</taxon>
        <taxon>Solanoideae</taxon>
        <taxon>Datureae</taxon>
        <taxon>Datura</taxon>
    </lineage>
</organism>
<name>A0ABS8VH31_DATST</name>
<reference evidence="2 3" key="1">
    <citation type="journal article" date="2021" name="BMC Genomics">
        <title>Datura genome reveals duplications of psychoactive alkaloid biosynthetic genes and high mutation rate following tissue culture.</title>
        <authorList>
            <person name="Rajewski A."/>
            <person name="Carter-House D."/>
            <person name="Stajich J."/>
            <person name="Litt A."/>
        </authorList>
    </citation>
    <scope>NUCLEOTIDE SEQUENCE [LARGE SCALE GENOMIC DNA]</scope>
    <source>
        <strain evidence="2">AR-01</strain>
    </source>
</reference>
<evidence type="ECO:0000313" key="3">
    <source>
        <dbReference type="Proteomes" id="UP000823775"/>
    </source>
</evidence>
<evidence type="ECO:0000256" key="1">
    <source>
        <dbReference type="SAM" id="MobiDB-lite"/>
    </source>
</evidence>
<accession>A0ABS8VH31</accession>
<protein>
    <submittedName>
        <fullName evidence="2">Uncharacterized protein</fullName>
    </submittedName>
</protein>